<organism evidence="6 7">
    <name type="scientific">Brochothrix campestris FSL F6-1037</name>
    <dbReference type="NCBI Taxonomy" id="1265861"/>
    <lineage>
        <taxon>Bacteria</taxon>
        <taxon>Bacillati</taxon>
        <taxon>Bacillota</taxon>
        <taxon>Bacilli</taxon>
        <taxon>Bacillales</taxon>
        <taxon>Listeriaceae</taxon>
        <taxon>Brochothrix</taxon>
    </lineage>
</organism>
<dbReference type="SUPFAM" id="SSF52540">
    <property type="entry name" value="P-loop containing nucleoside triphosphate hydrolases"/>
    <property type="match status" value="1"/>
</dbReference>
<sequence>MDPILSVKHVRKIYGTNEAVSTAINSISFDVPKGEFVGIMGPSGAGKSTLLNIMSTIDEASSGDVFIEGVDITQLSEKKMAQFRKEKLGFIFQEYNLIDTLTVKENIILPLTIMKQKRQIIEAKFQRIVKAFRITEMAERYPSELSGGQKQRTAAARAFISNPAVLFADEPTGALDSNASTQLLQMLEQANEVEKTTVLMVTHDAYAASYCQRILFIKDGSIFIELYKGGKSRQVFLKSILDVLAVIGGANDDFSNGHT</sequence>
<dbReference type="InterPro" id="IPR003593">
    <property type="entry name" value="AAA+_ATPase"/>
</dbReference>
<evidence type="ECO:0000256" key="4">
    <source>
        <dbReference type="ARBA" id="ARBA00022840"/>
    </source>
</evidence>
<feature type="domain" description="ABC transporter" evidence="5">
    <location>
        <begin position="5"/>
        <end position="244"/>
    </location>
</feature>
<dbReference type="InterPro" id="IPR027417">
    <property type="entry name" value="P-loop_NTPase"/>
</dbReference>
<comment type="caution">
    <text evidence="6">The sequence shown here is derived from an EMBL/GenBank/DDBJ whole genome shotgun (WGS) entry which is preliminary data.</text>
</comment>
<dbReference type="SMART" id="SM00382">
    <property type="entry name" value="AAA"/>
    <property type="match status" value="1"/>
</dbReference>
<dbReference type="FunFam" id="3.40.50.300:FF:000032">
    <property type="entry name" value="Export ABC transporter ATP-binding protein"/>
    <property type="match status" value="1"/>
</dbReference>
<dbReference type="STRING" id="1265861.BCAMP_05616"/>
<dbReference type="PANTHER" id="PTHR42798">
    <property type="entry name" value="LIPOPROTEIN-RELEASING SYSTEM ATP-BINDING PROTEIN LOLD"/>
    <property type="match status" value="1"/>
</dbReference>
<gene>
    <name evidence="6" type="ORF">BCAMP_05616</name>
</gene>
<keyword evidence="4 6" id="KW-0067">ATP-binding</keyword>
<reference evidence="6 7" key="1">
    <citation type="submission" date="2012-12" db="EMBL/GenBank/DDBJ databases">
        <title>Novel taxa of Listeriaceae from agricultural environments in the United States.</title>
        <authorList>
            <person name="den Bakker H.C."/>
            <person name="Allred A."/>
            <person name="Warchocki S."/>
            <person name="Wright E.M."/>
            <person name="Burrell A."/>
            <person name="Nightingale K.K."/>
            <person name="Kephart D."/>
            <person name="Wiedmann M."/>
        </authorList>
    </citation>
    <scope>NUCLEOTIDE SEQUENCE [LARGE SCALE GENOMIC DNA]</scope>
    <source>
        <strain evidence="6 7">FSL F6-1037</strain>
    </source>
</reference>
<comment type="similarity">
    <text evidence="1">Belongs to the ABC transporter superfamily.</text>
</comment>
<name>W7D4A7_9LIST</name>
<dbReference type="PANTHER" id="PTHR42798:SF7">
    <property type="entry name" value="ALPHA-D-RIBOSE 1-METHYLPHOSPHONATE 5-TRIPHOSPHATE SYNTHASE SUBUNIT PHNL"/>
    <property type="match status" value="1"/>
</dbReference>
<dbReference type="InterPro" id="IPR003439">
    <property type="entry name" value="ABC_transporter-like_ATP-bd"/>
</dbReference>
<dbReference type="CDD" id="cd03255">
    <property type="entry name" value="ABC_MJ0796_LolCDE_FtsE"/>
    <property type="match status" value="1"/>
</dbReference>
<accession>W7D4A7</accession>
<keyword evidence="7" id="KW-1185">Reference proteome</keyword>
<proteinExistence type="inferred from homology"/>
<dbReference type="Pfam" id="PF00005">
    <property type="entry name" value="ABC_tran"/>
    <property type="match status" value="1"/>
</dbReference>
<evidence type="ECO:0000256" key="1">
    <source>
        <dbReference type="ARBA" id="ARBA00005417"/>
    </source>
</evidence>
<evidence type="ECO:0000313" key="7">
    <source>
        <dbReference type="Proteomes" id="UP000019243"/>
    </source>
</evidence>
<dbReference type="EMBL" id="AODH01000021">
    <property type="protein sequence ID" value="EUJ40143.1"/>
    <property type="molecule type" value="Genomic_DNA"/>
</dbReference>
<dbReference type="PROSITE" id="PS50893">
    <property type="entry name" value="ABC_TRANSPORTER_2"/>
    <property type="match status" value="1"/>
</dbReference>
<keyword evidence="3" id="KW-0547">Nucleotide-binding</keyword>
<keyword evidence="2" id="KW-0813">Transport</keyword>
<dbReference type="AlphaFoldDB" id="W7D4A7"/>
<evidence type="ECO:0000259" key="5">
    <source>
        <dbReference type="PROSITE" id="PS50893"/>
    </source>
</evidence>
<dbReference type="Gene3D" id="3.40.50.300">
    <property type="entry name" value="P-loop containing nucleotide triphosphate hydrolases"/>
    <property type="match status" value="1"/>
</dbReference>
<dbReference type="Proteomes" id="UP000019243">
    <property type="component" value="Unassembled WGS sequence"/>
</dbReference>
<dbReference type="InterPro" id="IPR017911">
    <property type="entry name" value="MacB-like_ATP-bd"/>
</dbReference>
<dbReference type="OrthoDB" id="9791546at2"/>
<dbReference type="RefSeq" id="WP_035314223.1">
    <property type="nucleotide sequence ID" value="NZ_AODH01000021.1"/>
</dbReference>
<dbReference type="GO" id="GO:0016887">
    <property type="term" value="F:ATP hydrolysis activity"/>
    <property type="evidence" value="ECO:0007669"/>
    <property type="project" value="InterPro"/>
</dbReference>
<dbReference type="PATRIC" id="fig|1265861.3.peg.1113"/>
<dbReference type="GO" id="GO:0005524">
    <property type="term" value="F:ATP binding"/>
    <property type="evidence" value="ECO:0007669"/>
    <property type="project" value="UniProtKB-KW"/>
</dbReference>
<dbReference type="GO" id="GO:0098796">
    <property type="term" value="C:membrane protein complex"/>
    <property type="evidence" value="ECO:0007669"/>
    <property type="project" value="UniProtKB-ARBA"/>
</dbReference>
<evidence type="ECO:0000256" key="2">
    <source>
        <dbReference type="ARBA" id="ARBA00022448"/>
    </source>
</evidence>
<evidence type="ECO:0000313" key="6">
    <source>
        <dbReference type="EMBL" id="EUJ40143.1"/>
    </source>
</evidence>
<protein>
    <submittedName>
        <fullName evidence="6">ABC transporter ATP-binding protein</fullName>
    </submittedName>
</protein>
<dbReference type="GO" id="GO:0022857">
    <property type="term" value="F:transmembrane transporter activity"/>
    <property type="evidence" value="ECO:0007669"/>
    <property type="project" value="UniProtKB-ARBA"/>
</dbReference>
<evidence type="ECO:0000256" key="3">
    <source>
        <dbReference type="ARBA" id="ARBA00022741"/>
    </source>
</evidence>